<feature type="compositionally biased region" description="Pro residues" evidence="1">
    <location>
        <begin position="48"/>
        <end position="59"/>
    </location>
</feature>
<keyword evidence="3" id="KW-1185">Reference proteome</keyword>
<evidence type="ECO:0000256" key="1">
    <source>
        <dbReference type="SAM" id="MobiDB-lite"/>
    </source>
</evidence>
<reference evidence="2 3" key="1">
    <citation type="submission" date="2019-03" db="EMBL/GenBank/DDBJ databases">
        <title>Jiella endophytica sp. nov., a novel endophytic bacterium isolated from root of Ficus microcarpa Linn. f.</title>
        <authorList>
            <person name="Tuo L."/>
        </authorList>
    </citation>
    <scope>NUCLEOTIDE SEQUENCE [LARGE SCALE GENOMIC DNA]</scope>
    <source>
        <strain evidence="2 3">CBS5Q-3</strain>
    </source>
</reference>
<accession>A0A4Y8RT64</accession>
<proteinExistence type="predicted"/>
<dbReference type="OrthoDB" id="8101429at2"/>
<dbReference type="Proteomes" id="UP000298179">
    <property type="component" value="Unassembled WGS sequence"/>
</dbReference>
<sequence>MRLSSAMAVRPAALKIVRRHRPARPPLGEMPGKAEGGASAQAYQNLPPGSPPSGLPPISPARGEISSSPSSPLQAEGRKCGRPSAGQPAHAGAVVTRQSSRPPTALPSRRGWRLPASGRSPRGRPR</sequence>
<comment type="caution">
    <text evidence="2">The sequence shown here is derived from an EMBL/GenBank/DDBJ whole genome shotgun (WGS) entry which is preliminary data.</text>
</comment>
<feature type="region of interest" description="Disordered" evidence="1">
    <location>
        <begin position="1"/>
        <end position="126"/>
    </location>
</feature>
<gene>
    <name evidence="2" type="ORF">E3C22_03310</name>
</gene>
<dbReference type="AlphaFoldDB" id="A0A4Y8RT64"/>
<protein>
    <submittedName>
        <fullName evidence="2">Uncharacterized protein</fullName>
    </submittedName>
</protein>
<organism evidence="2 3">
    <name type="scientific">Jiella endophytica</name>
    <dbReference type="NCBI Taxonomy" id="2558362"/>
    <lineage>
        <taxon>Bacteria</taxon>
        <taxon>Pseudomonadati</taxon>
        <taxon>Pseudomonadota</taxon>
        <taxon>Alphaproteobacteria</taxon>
        <taxon>Hyphomicrobiales</taxon>
        <taxon>Aurantimonadaceae</taxon>
        <taxon>Jiella</taxon>
    </lineage>
</organism>
<dbReference type="EMBL" id="SOZD01000001">
    <property type="protein sequence ID" value="TFF27500.1"/>
    <property type="molecule type" value="Genomic_DNA"/>
</dbReference>
<evidence type="ECO:0000313" key="2">
    <source>
        <dbReference type="EMBL" id="TFF27500.1"/>
    </source>
</evidence>
<name>A0A4Y8RT64_9HYPH</name>
<evidence type="ECO:0000313" key="3">
    <source>
        <dbReference type="Proteomes" id="UP000298179"/>
    </source>
</evidence>